<dbReference type="RefSeq" id="WP_377338167.1">
    <property type="nucleotide sequence ID" value="NZ_JBHLUE010000008.1"/>
</dbReference>
<protein>
    <recommendedName>
        <fullName evidence="4">Lipoprotein</fullName>
    </recommendedName>
</protein>
<evidence type="ECO:0000313" key="2">
    <source>
        <dbReference type="EMBL" id="MFC0564849.1"/>
    </source>
</evidence>
<evidence type="ECO:0000256" key="1">
    <source>
        <dbReference type="SAM" id="SignalP"/>
    </source>
</evidence>
<feature type="chain" id="PRO_5047066597" description="Lipoprotein" evidence="1">
    <location>
        <begin position="36"/>
        <end position="179"/>
    </location>
</feature>
<organism evidence="2 3">
    <name type="scientific">Plantactinospora siamensis</name>
    <dbReference type="NCBI Taxonomy" id="555372"/>
    <lineage>
        <taxon>Bacteria</taxon>
        <taxon>Bacillati</taxon>
        <taxon>Actinomycetota</taxon>
        <taxon>Actinomycetes</taxon>
        <taxon>Micromonosporales</taxon>
        <taxon>Micromonosporaceae</taxon>
        <taxon>Plantactinospora</taxon>
    </lineage>
</organism>
<evidence type="ECO:0008006" key="4">
    <source>
        <dbReference type="Google" id="ProtNLM"/>
    </source>
</evidence>
<dbReference type="EMBL" id="JBHLUE010000008">
    <property type="protein sequence ID" value="MFC0564849.1"/>
    <property type="molecule type" value="Genomic_DNA"/>
</dbReference>
<keyword evidence="1" id="KW-0732">Signal</keyword>
<reference evidence="2 3" key="1">
    <citation type="submission" date="2024-09" db="EMBL/GenBank/DDBJ databases">
        <authorList>
            <person name="Sun Q."/>
            <person name="Mori K."/>
        </authorList>
    </citation>
    <scope>NUCLEOTIDE SEQUENCE [LARGE SCALE GENOMIC DNA]</scope>
    <source>
        <strain evidence="2 3">TBRC 2205</strain>
    </source>
</reference>
<evidence type="ECO:0000313" key="3">
    <source>
        <dbReference type="Proteomes" id="UP001589894"/>
    </source>
</evidence>
<dbReference type="PROSITE" id="PS51257">
    <property type="entry name" value="PROKAR_LIPOPROTEIN"/>
    <property type="match status" value="1"/>
</dbReference>
<name>A0ABV6NVX2_9ACTN</name>
<comment type="caution">
    <text evidence="2">The sequence shown here is derived from an EMBL/GenBank/DDBJ whole genome shotgun (WGS) entry which is preliminary data.</text>
</comment>
<gene>
    <name evidence="2" type="ORF">ACFFHU_11980</name>
</gene>
<dbReference type="Proteomes" id="UP001589894">
    <property type="component" value="Unassembled WGS sequence"/>
</dbReference>
<keyword evidence="3" id="KW-1185">Reference proteome</keyword>
<accession>A0ABV6NVX2</accession>
<sequence>MRTPRAITVRLLAVLLPVALLLGACGSGPSPQAWAATVCQALTPWRAEINKLTSVSQQEMTARTTPAQAKENLVRLMGGAEQATETARKKIADAGVPDAEQGASVSHGFLNSLSAVRDAYGRARASIEGLRTDQSSTFYDGVQQTVERLTAEYKASSVDTTKLNSTELERAFNEVPECR</sequence>
<feature type="signal peptide" evidence="1">
    <location>
        <begin position="1"/>
        <end position="35"/>
    </location>
</feature>
<proteinExistence type="predicted"/>